<organism evidence="2 3">
    <name type="scientific">Lentzea alba</name>
    <dbReference type="NCBI Taxonomy" id="2714351"/>
    <lineage>
        <taxon>Bacteria</taxon>
        <taxon>Bacillati</taxon>
        <taxon>Actinomycetota</taxon>
        <taxon>Actinomycetes</taxon>
        <taxon>Pseudonocardiales</taxon>
        <taxon>Pseudonocardiaceae</taxon>
        <taxon>Lentzea</taxon>
    </lineage>
</organism>
<keyword evidence="1" id="KW-0472">Membrane</keyword>
<proteinExistence type="predicted"/>
<dbReference type="AlphaFoldDB" id="A0A7C9W1P6"/>
<feature type="transmembrane region" description="Helical" evidence="1">
    <location>
        <begin position="5"/>
        <end position="24"/>
    </location>
</feature>
<feature type="transmembrane region" description="Helical" evidence="1">
    <location>
        <begin position="475"/>
        <end position="496"/>
    </location>
</feature>
<keyword evidence="1" id="KW-1133">Transmembrane helix</keyword>
<feature type="transmembrane region" description="Helical" evidence="1">
    <location>
        <begin position="44"/>
        <end position="61"/>
    </location>
</feature>
<evidence type="ECO:0000313" key="3">
    <source>
        <dbReference type="Proteomes" id="UP000481360"/>
    </source>
</evidence>
<dbReference type="EMBL" id="JAAMPJ010000012">
    <property type="protein sequence ID" value="NGY64258.1"/>
    <property type="molecule type" value="Genomic_DNA"/>
</dbReference>
<evidence type="ECO:0000313" key="2">
    <source>
        <dbReference type="EMBL" id="NGY64258.1"/>
    </source>
</evidence>
<feature type="transmembrane region" description="Helical" evidence="1">
    <location>
        <begin position="144"/>
        <end position="163"/>
    </location>
</feature>
<reference evidence="2 3" key="1">
    <citation type="submission" date="2020-03" db="EMBL/GenBank/DDBJ databases">
        <title>Isolation and identification of active actinomycetes.</title>
        <authorList>
            <person name="Sun X."/>
        </authorList>
    </citation>
    <scope>NUCLEOTIDE SEQUENCE [LARGE SCALE GENOMIC DNA]</scope>
    <source>
        <strain evidence="2 3">NEAU-D13</strain>
    </source>
</reference>
<feature type="transmembrane region" description="Helical" evidence="1">
    <location>
        <begin position="382"/>
        <end position="405"/>
    </location>
</feature>
<feature type="transmembrane region" description="Helical" evidence="1">
    <location>
        <begin position="417"/>
        <end position="437"/>
    </location>
</feature>
<sequence length="516" mass="53679">MRAGVFLRWVAHPLTVGATAVLLLNDHVFKQAWPGLVTGKLSDVAGLVVAPAVLGLLFGLFRAGRIGAAAATLLTGAGFAWVKLTGTGAEVASAVWSVVNGPSVVLADPSDLVALPALGLAWWTWRRVAQAPPLPDRPAHQLRVIFAVPFAVLAVAATSAPGYTLPSVYSVQLVGDQVVIRADGRFYGSPSGAGDWTPLPETPPGALSERRQFEACAPDDAAHCYRVHGDPDVDFGDDTPRGGRLLGVDESTDTGRTWHTAWEVPAARWQFVKRQHPFPGGVDRPDMVASVDLLVRAVSGGHEVIVANGVEGLAVRGADGTWRRVPVVVAATGLDIRPAPLTGFGQVIGDDVSNAGMITLLALLIGMWVAAGRSRARLGHVLVAVLPHVFLLVAAIPVTGAVVFFTSNSGTSTAPKLVLALYLVGIGAGLTMAQGAVRRSRAAVVSAAAVVTGLAFLGPFLGWTVGLPAARGTAIQLGLILAAGGLVLVVATAWWAGRDQGRRVADPDRVVLDQHR</sequence>
<dbReference type="Proteomes" id="UP000481360">
    <property type="component" value="Unassembled WGS sequence"/>
</dbReference>
<feature type="transmembrane region" description="Helical" evidence="1">
    <location>
        <begin position="444"/>
        <end position="463"/>
    </location>
</feature>
<keyword evidence="3" id="KW-1185">Reference proteome</keyword>
<name>A0A7C9W1P6_9PSEU</name>
<dbReference type="RefSeq" id="WP_166052944.1">
    <property type="nucleotide sequence ID" value="NZ_JAAMPJ010000012.1"/>
</dbReference>
<gene>
    <name evidence="2" type="ORF">G7043_35630</name>
</gene>
<keyword evidence="1" id="KW-0812">Transmembrane</keyword>
<feature type="transmembrane region" description="Helical" evidence="1">
    <location>
        <begin position="352"/>
        <end position="370"/>
    </location>
</feature>
<protein>
    <submittedName>
        <fullName evidence="2">Uncharacterized protein</fullName>
    </submittedName>
</protein>
<accession>A0A7C9W1P6</accession>
<comment type="caution">
    <text evidence="2">The sequence shown here is derived from an EMBL/GenBank/DDBJ whole genome shotgun (WGS) entry which is preliminary data.</text>
</comment>
<evidence type="ECO:0000256" key="1">
    <source>
        <dbReference type="SAM" id="Phobius"/>
    </source>
</evidence>